<keyword evidence="7" id="KW-0378">Hydrolase</keyword>
<dbReference type="GO" id="GO:0004252">
    <property type="term" value="F:serine-type endopeptidase activity"/>
    <property type="evidence" value="ECO:0007669"/>
    <property type="project" value="InterPro"/>
</dbReference>
<dbReference type="PANTHER" id="PTHR43066:SF1">
    <property type="entry name" value="RHOMBOID PROTEIN 2"/>
    <property type="match status" value="1"/>
</dbReference>
<dbReference type="GO" id="GO:0006508">
    <property type="term" value="P:proteolysis"/>
    <property type="evidence" value="ECO:0007669"/>
    <property type="project" value="UniProtKB-KW"/>
</dbReference>
<keyword evidence="6 10" id="KW-0812">Transmembrane</keyword>
<dbReference type="GO" id="GO:0016020">
    <property type="term" value="C:membrane"/>
    <property type="evidence" value="ECO:0007669"/>
    <property type="project" value="UniProtKB-SubCell"/>
</dbReference>
<evidence type="ECO:0000256" key="8">
    <source>
        <dbReference type="ARBA" id="ARBA00022989"/>
    </source>
</evidence>
<comment type="subcellular location">
    <subcellularLocation>
        <location evidence="2">Membrane</location>
        <topology evidence="2">Multi-pass membrane protein</topology>
    </subcellularLocation>
</comment>
<evidence type="ECO:0000313" key="13">
    <source>
        <dbReference type="Proteomes" id="UP000038010"/>
    </source>
</evidence>
<evidence type="ECO:0000256" key="3">
    <source>
        <dbReference type="ARBA" id="ARBA00009045"/>
    </source>
</evidence>
<evidence type="ECO:0000256" key="10">
    <source>
        <dbReference type="SAM" id="Phobius"/>
    </source>
</evidence>
<comment type="similarity">
    <text evidence="3">Belongs to the peptidase S54 family.</text>
</comment>
<dbReference type="GeneID" id="28740568"/>
<keyword evidence="9 10" id="KW-0472">Membrane</keyword>
<evidence type="ECO:0000313" key="12">
    <source>
        <dbReference type="EMBL" id="KPI44532.1"/>
    </source>
</evidence>
<organism evidence="12 13">
    <name type="scientific">Cyphellophora attinorum</name>
    <dbReference type="NCBI Taxonomy" id="1664694"/>
    <lineage>
        <taxon>Eukaryota</taxon>
        <taxon>Fungi</taxon>
        <taxon>Dikarya</taxon>
        <taxon>Ascomycota</taxon>
        <taxon>Pezizomycotina</taxon>
        <taxon>Eurotiomycetes</taxon>
        <taxon>Chaetothyriomycetidae</taxon>
        <taxon>Chaetothyriales</taxon>
        <taxon>Cyphellophoraceae</taxon>
        <taxon>Cyphellophora</taxon>
    </lineage>
</organism>
<dbReference type="RefSeq" id="XP_018004495.1">
    <property type="nucleotide sequence ID" value="XM_018148688.1"/>
</dbReference>
<evidence type="ECO:0000259" key="11">
    <source>
        <dbReference type="Pfam" id="PF01694"/>
    </source>
</evidence>
<comment type="caution">
    <text evidence="12">The sequence shown here is derived from an EMBL/GenBank/DDBJ whole genome shotgun (WGS) entry which is preliminary data.</text>
</comment>
<feature type="transmembrane region" description="Helical" evidence="10">
    <location>
        <begin position="28"/>
        <end position="52"/>
    </location>
</feature>
<dbReference type="Proteomes" id="UP000038010">
    <property type="component" value="Unassembled WGS sequence"/>
</dbReference>
<dbReference type="EC" id="3.4.21.105" evidence="4"/>
<gene>
    <name evidence="12" type="ORF">AB675_8256</name>
</gene>
<evidence type="ECO:0000256" key="4">
    <source>
        <dbReference type="ARBA" id="ARBA00013039"/>
    </source>
</evidence>
<dbReference type="EMBL" id="LFJN01000003">
    <property type="protein sequence ID" value="KPI44532.1"/>
    <property type="molecule type" value="Genomic_DNA"/>
</dbReference>
<comment type="catalytic activity">
    <reaction evidence="1">
        <text>Cleaves type-1 transmembrane domains using a catalytic dyad composed of serine and histidine that are contributed by different transmembrane domains.</text>
        <dbReference type="EC" id="3.4.21.105"/>
    </reaction>
</comment>
<dbReference type="InterPro" id="IPR022764">
    <property type="entry name" value="Peptidase_S54_rhomboid_dom"/>
</dbReference>
<feature type="transmembrane region" description="Helical" evidence="10">
    <location>
        <begin position="72"/>
        <end position="93"/>
    </location>
</feature>
<evidence type="ECO:0000256" key="6">
    <source>
        <dbReference type="ARBA" id="ARBA00022692"/>
    </source>
</evidence>
<dbReference type="Gene3D" id="1.20.1540.10">
    <property type="entry name" value="Rhomboid-like"/>
    <property type="match status" value="1"/>
</dbReference>
<sequence length="279" mass="30333">MAQSTPLSLPTALVSPARIRSYVLRLPLFTRITILLILLFYVLEFQSVWSVVNWGSLKPSVIGIFTGGMHRLNTYIFIHTGFLHMFFNTLALVPLMERFEKECGTLTSIALWAGPLATIPGGLYILVERGIWGGDTAICGASGPVFLLVASEGVRSWRANPFFEISGVKVPTWITPIVLAVVTAILIPGTSLLGHVCALAVGYLWGLGYIRFLAPPDKVIRWIEGKLNLLGRVPHYVSVDQKTYGRYGVLPTSANEQAHANGIGLGWVGTNGGQRLGSS</sequence>
<dbReference type="SUPFAM" id="SSF144091">
    <property type="entry name" value="Rhomboid-like"/>
    <property type="match status" value="1"/>
</dbReference>
<feature type="transmembrane region" description="Helical" evidence="10">
    <location>
        <begin position="105"/>
        <end position="125"/>
    </location>
</feature>
<dbReference type="VEuPathDB" id="FungiDB:AB675_8256"/>
<dbReference type="InterPro" id="IPR035952">
    <property type="entry name" value="Rhomboid-like_sf"/>
</dbReference>
<protein>
    <recommendedName>
        <fullName evidence="4">rhomboid protease</fullName>
        <ecNumber evidence="4">3.4.21.105</ecNumber>
    </recommendedName>
</protein>
<dbReference type="OrthoDB" id="10257275at2759"/>
<feature type="transmembrane region" description="Helical" evidence="10">
    <location>
        <begin position="170"/>
        <end position="187"/>
    </location>
</feature>
<keyword evidence="8 10" id="KW-1133">Transmembrane helix</keyword>
<proteinExistence type="inferred from homology"/>
<evidence type="ECO:0000256" key="7">
    <source>
        <dbReference type="ARBA" id="ARBA00022801"/>
    </source>
</evidence>
<feature type="domain" description="Peptidase S54 rhomboid" evidence="11">
    <location>
        <begin position="68"/>
        <end position="210"/>
    </location>
</feature>
<keyword evidence="5" id="KW-0645">Protease</keyword>
<feature type="transmembrane region" description="Helical" evidence="10">
    <location>
        <begin position="193"/>
        <end position="214"/>
    </location>
</feature>
<dbReference type="Pfam" id="PF01694">
    <property type="entry name" value="Rhomboid"/>
    <property type="match status" value="1"/>
</dbReference>
<dbReference type="STRING" id="1664694.A0A0N1HZY7"/>
<name>A0A0N1HZY7_9EURO</name>
<evidence type="ECO:0000256" key="1">
    <source>
        <dbReference type="ARBA" id="ARBA00000156"/>
    </source>
</evidence>
<reference evidence="12 13" key="1">
    <citation type="submission" date="2015-06" db="EMBL/GenBank/DDBJ databases">
        <title>Draft genome of the ant-associated black yeast Phialophora attae CBS 131958.</title>
        <authorList>
            <person name="Moreno L.F."/>
            <person name="Stielow B.J."/>
            <person name="de Hoog S."/>
            <person name="Vicente V.A."/>
            <person name="Weiss V.A."/>
            <person name="de Vries M."/>
            <person name="Cruz L.M."/>
            <person name="Souza E.M."/>
        </authorList>
    </citation>
    <scope>NUCLEOTIDE SEQUENCE [LARGE SCALE GENOMIC DNA]</scope>
    <source>
        <strain evidence="12 13">CBS 131958</strain>
    </source>
</reference>
<evidence type="ECO:0000256" key="5">
    <source>
        <dbReference type="ARBA" id="ARBA00022670"/>
    </source>
</evidence>
<evidence type="ECO:0000256" key="9">
    <source>
        <dbReference type="ARBA" id="ARBA00023136"/>
    </source>
</evidence>
<keyword evidence="13" id="KW-1185">Reference proteome</keyword>
<feature type="transmembrane region" description="Helical" evidence="10">
    <location>
        <begin position="131"/>
        <end position="150"/>
    </location>
</feature>
<dbReference type="PANTHER" id="PTHR43066">
    <property type="entry name" value="RHOMBOID-RELATED PROTEIN"/>
    <property type="match status" value="1"/>
</dbReference>
<accession>A0A0N1HZY7</accession>
<dbReference type="AlphaFoldDB" id="A0A0N1HZY7"/>
<evidence type="ECO:0000256" key="2">
    <source>
        <dbReference type="ARBA" id="ARBA00004141"/>
    </source>
</evidence>